<sequence>QSFKDDDDDKNNTKMKHHRCEAVRKVAKMCNEAPSVKLIMCTYGQWTLKRVFSTYVYMCLCD</sequence>
<evidence type="ECO:0000313" key="2">
    <source>
        <dbReference type="Proteomes" id="UP000606786"/>
    </source>
</evidence>
<accession>A0A811UEH5</accession>
<protein>
    <submittedName>
        <fullName evidence="1">(Mediterranean fruit fly) hypothetical protein</fullName>
    </submittedName>
</protein>
<proteinExistence type="predicted"/>
<reference evidence="1" key="1">
    <citation type="submission" date="2020-11" db="EMBL/GenBank/DDBJ databases">
        <authorList>
            <person name="Whitehead M."/>
        </authorList>
    </citation>
    <scope>NUCLEOTIDE SEQUENCE</scope>
    <source>
        <strain evidence="1">EGII</strain>
    </source>
</reference>
<gene>
    <name evidence="1" type="ORF">CCAP1982_LOCUS5897</name>
</gene>
<evidence type="ECO:0000313" key="1">
    <source>
        <dbReference type="EMBL" id="CAD6997264.1"/>
    </source>
</evidence>
<keyword evidence="2" id="KW-1185">Reference proteome</keyword>
<name>A0A811UEH5_CERCA</name>
<comment type="caution">
    <text evidence="1">The sequence shown here is derived from an EMBL/GenBank/DDBJ whole genome shotgun (WGS) entry which is preliminary data.</text>
</comment>
<dbReference type="Proteomes" id="UP000606786">
    <property type="component" value="Unassembled WGS sequence"/>
</dbReference>
<dbReference type="AlphaFoldDB" id="A0A811UEH5"/>
<dbReference type="EMBL" id="CAJHJT010000012">
    <property type="protein sequence ID" value="CAD6997264.1"/>
    <property type="molecule type" value="Genomic_DNA"/>
</dbReference>
<feature type="non-terminal residue" evidence="1">
    <location>
        <position position="1"/>
    </location>
</feature>
<organism evidence="1 2">
    <name type="scientific">Ceratitis capitata</name>
    <name type="common">Mediterranean fruit fly</name>
    <name type="synonym">Tephritis capitata</name>
    <dbReference type="NCBI Taxonomy" id="7213"/>
    <lineage>
        <taxon>Eukaryota</taxon>
        <taxon>Metazoa</taxon>
        <taxon>Ecdysozoa</taxon>
        <taxon>Arthropoda</taxon>
        <taxon>Hexapoda</taxon>
        <taxon>Insecta</taxon>
        <taxon>Pterygota</taxon>
        <taxon>Neoptera</taxon>
        <taxon>Endopterygota</taxon>
        <taxon>Diptera</taxon>
        <taxon>Brachycera</taxon>
        <taxon>Muscomorpha</taxon>
        <taxon>Tephritoidea</taxon>
        <taxon>Tephritidae</taxon>
        <taxon>Ceratitis</taxon>
        <taxon>Ceratitis</taxon>
    </lineage>
</organism>